<accession>A0ABU6UT87</accession>
<name>A0ABU6UT87_9FABA</name>
<protein>
    <submittedName>
        <fullName evidence="1">Uncharacterized protein</fullName>
    </submittedName>
</protein>
<comment type="caution">
    <text evidence="1">The sequence shown here is derived from an EMBL/GenBank/DDBJ whole genome shotgun (WGS) entry which is preliminary data.</text>
</comment>
<gene>
    <name evidence="1" type="ORF">PIB30_078403</name>
</gene>
<dbReference type="EMBL" id="JASCZI010121911">
    <property type="protein sequence ID" value="MED6163286.1"/>
    <property type="molecule type" value="Genomic_DNA"/>
</dbReference>
<dbReference type="Proteomes" id="UP001341840">
    <property type="component" value="Unassembled WGS sequence"/>
</dbReference>
<proteinExistence type="predicted"/>
<evidence type="ECO:0000313" key="2">
    <source>
        <dbReference type="Proteomes" id="UP001341840"/>
    </source>
</evidence>
<evidence type="ECO:0000313" key="1">
    <source>
        <dbReference type="EMBL" id="MED6163286.1"/>
    </source>
</evidence>
<sequence>MVLLINTPSSLSLSSLPSLLLLPPNHTPSPVTVTAGYAIFSSSSFPSHFVHEASEPLFGNSGLPLTRTLCCCYQAISVTAAELPSLHCRSDLAPSLLHSPGFVVSELLEVVLGEDKSGEGAKDEGEEDFVPLEGPLKSVIGTGRGQHFAVIVDKGRTSALLQSLALEGRKTSAQEEDAILSSSSVRGGRRHCFNRWRSKHIQKTSSAPEEWRVTVILV</sequence>
<organism evidence="1 2">
    <name type="scientific">Stylosanthes scabra</name>
    <dbReference type="NCBI Taxonomy" id="79078"/>
    <lineage>
        <taxon>Eukaryota</taxon>
        <taxon>Viridiplantae</taxon>
        <taxon>Streptophyta</taxon>
        <taxon>Embryophyta</taxon>
        <taxon>Tracheophyta</taxon>
        <taxon>Spermatophyta</taxon>
        <taxon>Magnoliopsida</taxon>
        <taxon>eudicotyledons</taxon>
        <taxon>Gunneridae</taxon>
        <taxon>Pentapetalae</taxon>
        <taxon>rosids</taxon>
        <taxon>fabids</taxon>
        <taxon>Fabales</taxon>
        <taxon>Fabaceae</taxon>
        <taxon>Papilionoideae</taxon>
        <taxon>50 kb inversion clade</taxon>
        <taxon>dalbergioids sensu lato</taxon>
        <taxon>Dalbergieae</taxon>
        <taxon>Pterocarpus clade</taxon>
        <taxon>Stylosanthes</taxon>
    </lineage>
</organism>
<reference evidence="1 2" key="1">
    <citation type="journal article" date="2023" name="Plants (Basel)">
        <title>Bridging the Gap: Combining Genomics and Transcriptomics Approaches to Understand Stylosanthes scabra, an Orphan Legume from the Brazilian Caatinga.</title>
        <authorList>
            <person name="Ferreira-Neto J.R.C."/>
            <person name="da Silva M.D."/>
            <person name="Binneck E."/>
            <person name="de Melo N.F."/>
            <person name="da Silva R.H."/>
            <person name="de Melo A.L.T.M."/>
            <person name="Pandolfi V."/>
            <person name="Bustamante F.O."/>
            <person name="Brasileiro-Vidal A.C."/>
            <person name="Benko-Iseppon A.M."/>
        </authorList>
    </citation>
    <scope>NUCLEOTIDE SEQUENCE [LARGE SCALE GENOMIC DNA]</scope>
    <source>
        <tissue evidence="1">Leaves</tissue>
    </source>
</reference>
<keyword evidence="2" id="KW-1185">Reference proteome</keyword>